<gene>
    <name evidence="9" type="ORF">SAMN05444380_10217</name>
</gene>
<dbReference type="Gene3D" id="2.40.160.50">
    <property type="entry name" value="membrane protein fhac: a member of the omp85/tpsb transporter family"/>
    <property type="match status" value="1"/>
</dbReference>
<organism evidence="9 10">
    <name type="scientific">Thermophagus xiamenensis</name>
    <dbReference type="NCBI Taxonomy" id="385682"/>
    <lineage>
        <taxon>Bacteria</taxon>
        <taxon>Pseudomonadati</taxon>
        <taxon>Bacteroidota</taxon>
        <taxon>Bacteroidia</taxon>
        <taxon>Marinilabiliales</taxon>
        <taxon>Marinilabiliaceae</taxon>
        <taxon>Thermophagus</taxon>
    </lineage>
</organism>
<comment type="subcellular location">
    <subcellularLocation>
        <location evidence="1">Membrane</location>
    </subcellularLocation>
</comment>
<name>A0A1I1V3D4_9BACT</name>
<evidence type="ECO:0000259" key="7">
    <source>
        <dbReference type="Pfam" id="PF01103"/>
    </source>
</evidence>
<keyword evidence="2 6" id="KW-0812">Transmembrane</keyword>
<evidence type="ECO:0000256" key="2">
    <source>
        <dbReference type="ARBA" id="ARBA00022692"/>
    </source>
</evidence>
<evidence type="ECO:0000313" key="9">
    <source>
        <dbReference type="EMBL" id="SFD77409.1"/>
    </source>
</evidence>
<dbReference type="PANTHER" id="PTHR12815">
    <property type="entry name" value="SORTING AND ASSEMBLY MACHINERY SAMM50 PROTEIN FAMILY MEMBER"/>
    <property type="match status" value="1"/>
</dbReference>
<keyword evidence="3" id="KW-0732">Signal</keyword>
<dbReference type="Pfam" id="PF01103">
    <property type="entry name" value="Omp85"/>
    <property type="match status" value="1"/>
</dbReference>
<reference evidence="9 10" key="1">
    <citation type="submission" date="2016-10" db="EMBL/GenBank/DDBJ databases">
        <authorList>
            <person name="de Groot N.N."/>
        </authorList>
    </citation>
    <scope>NUCLEOTIDE SEQUENCE [LARGE SCALE GENOMIC DNA]</scope>
    <source>
        <strain evidence="9 10">DSM 19012</strain>
    </source>
</reference>
<keyword evidence="6" id="KW-1133">Transmembrane helix</keyword>
<dbReference type="Pfam" id="PF07244">
    <property type="entry name" value="POTRA"/>
    <property type="match status" value="1"/>
</dbReference>
<evidence type="ECO:0000259" key="8">
    <source>
        <dbReference type="Pfam" id="PF07244"/>
    </source>
</evidence>
<feature type="domain" description="POTRA" evidence="8">
    <location>
        <begin position="56"/>
        <end position="167"/>
    </location>
</feature>
<dbReference type="Proteomes" id="UP000181976">
    <property type="component" value="Unassembled WGS sequence"/>
</dbReference>
<keyword evidence="5" id="KW-0998">Cell outer membrane</keyword>
<dbReference type="PANTHER" id="PTHR12815:SF47">
    <property type="entry name" value="TRANSLOCATION AND ASSEMBLY MODULE SUBUNIT TAMA"/>
    <property type="match status" value="1"/>
</dbReference>
<sequence length="786" mass="91692">MHKESFLKPVFRVKQLKKVKKYIGFATRIILLWSLFFILGSCSTTKFVPEDEYLLANVKIKSKVRDITKEKLRPYVRQNENTKLLGFWKFYLGLYNLSGNDKEKGFNRWLRSIGEEPVIFDPHLVTQSSRQMKLYLNNQGYFRATVRDTVIFKGKQKAKVIYYIDPGERYFLNKVSYRIDDDSIREVILSDTLKTFLKKNRPFTVDLHEKERERISKNLRNKGYYRFSEEFIYYLSDTTVGNNYVNDSLIVVSPEEVQGQPYYKKYRIGKVEFQVGIGTNELLEEDSSDVALDFDTLKFENIRIIYDDELPIKPQLLISSSYIEPGTYYNAALVERTHQLLSSLRLFRYINIRFRETGYTNEQGEPLLDCIIGLSPGKPQSFSVDIEGTNSSGNIGAAGNLNYQHKNLFKGGEFFTLNTRLARQNQFVRSSSEEFNTVEIGGEASIVIPRFLLPLRFQQFRQRYNPKTNISLSYNYQRRPDYTRTFANARLGYNWRSSRYISHSFYPLEFNLVNIPELSDNFKEIISGTYLEYTYEDHLIVGMNYSFLLNQQTLGQNNDFWYFRANLESAGNLLSLAMSAKGNGSANEYNELLGIRYAQYVKSDIDLRFHNRLDRYTSLVWRFFAGVGIPYGNLDVLPFEKKYFSGGANSIRAWPVRGLGPGSYSEEEYQFYNQTGDIKLEMNLEYRFKLFWVLEGALFLDAGNIWGIRESSSPEGGLFEFDKFVDQIAVGTGIGARFDFNYFIFRLDMGLKTRDPSLPEGERWIPLNRSWRWTDTSFNFAIGYPF</sequence>
<evidence type="ECO:0000313" key="10">
    <source>
        <dbReference type="Proteomes" id="UP000181976"/>
    </source>
</evidence>
<dbReference type="EMBL" id="FONA01000002">
    <property type="protein sequence ID" value="SFD77409.1"/>
    <property type="molecule type" value="Genomic_DNA"/>
</dbReference>
<evidence type="ECO:0000256" key="4">
    <source>
        <dbReference type="ARBA" id="ARBA00023136"/>
    </source>
</evidence>
<feature type="transmembrane region" description="Helical" evidence="6">
    <location>
        <begin position="21"/>
        <end position="40"/>
    </location>
</feature>
<dbReference type="eggNOG" id="COG4775">
    <property type="taxonomic scope" value="Bacteria"/>
</dbReference>
<dbReference type="InterPro" id="IPR039910">
    <property type="entry name" value="D15-like"/>
</dbReference>
<proteinExistence type="predicted"/>
<keyword evidence="4 6" id="KW-0472">Membrane</keyword>
<dbReference type="InterPro" id="IPR010827">
    <property type="entry name" value="BamA/TamA_POTRA"/>
</dbReference>
<dbReference type="GO" id="GO:0019867">
    <property type="term" value="C:outer membrane"/>
    <property type="evidence" value="ECO:0007669"/>
    <property type="project" value="InterPro"/>
</dbReference>
<keyword evidence="10" id="KW-1185">Reference proteome</keyword>
<accession>A0A1I1V3D4</accession>
<dbReference type="AlphaFoldDB" id="A0A1I1V3D4"/>
<evidence type="ECO:0000256" key="6">
    <source>
        <dbReference type="SAM" id="Phobius"/>
    </source>
</evidence>
<dbReference type="STRING" id="385682.SAMN05444380_10217"/>
<feature type="domain" description="Bacterial surface antigen (D15)" evidence="7">
    <location>
        <begin position="444"/>
        <end position="786"/>
    </location>
</feature>
<dbReference type="InParanoid" id="A0A1I1V3D4"/>
<protein>
    <submittedName>
        <fullName evidence="9">Outer membrane protein assembly factor BamA</fullName>
    </submittedName>
</protein>
<evidence type="ECO:0000256" key="5">
    <source>
        <dbReference type="ARBA" id="ARBA00023237"/>
    </source>
</evidence>
<dbReference type="InterPro" id="IPR000184">
    <property type="entry name" value="Bac_surfAg_D15"/>
</dbReference>
<evidence type="ECO:0000256" key="1">
    <source>
        <dbReference type="ARBA" id="ARBA00004370"/>
    </source>
</evidence>
<evidence type="ECO:0000256" key="3">
    <source>
        <dbReference type="ARBA" id="ARBA00022729"/>
    </source>
</evidence>